<keyword evidence="5 8" id="KW-1133">Transmembrane helix</keyword>
<dbReference type="PANTHER" id="PTHR33452:SF1">
    <property type="entry name" value="INNER MEMBRANE PROTEIN YPHA-RELATED"/>
    <property type="match status" value="1"/>
</dbReference>
<dbReference type="GO" id="GO:0005886">
    <property type="term" value="C:plasma membrane"/>
    <property type="evidence" value="ECO:0007669"/>
    <property type="project" value="UniProtKB-SubCell"/>
</dbReference>
<feature type="transmembrane region" description="Helical" evidence="8">
    <location>
        <begin position="275"/>
        <end position="295"/>
    </location>
</feature>
<dbReference type="STRING" id="168276.SAMN05444580_106183"/>
<keyword evidence="4 8" id="KW-0812">Transmembrane</keyword>
<evidence type="ECO:0000256" key="3">
    <source>
        <dbReference type="ARBA" id="ARBA00022475"/>
    </source>
</evidence>
<evidence type="ECO:0000313" key="10">
    <source>
        <dbReference type="Proteomes" id="UP000199417"/>
    </source>
</evidence>
<dbReference type="Proteomes" id="UP000199417">
    <property type="component" value="Unassembled WGS sequence"/>
</dbReference>
<feature type="region of interest" description="Disordered" evidence="7">
    <location>
        <begin position="1"/>
        <end position="49"/>
    </location>
</feature>
<evidence type="ECO:0000256" key="1">
    <source>
        <dbReference type="ARBA" id="ARBA00004651"/>
    </source>
</evidence>
<evidence type="ECO:0000256" key="7">
    <source>
        <dbReference type="SAM" id="MobiDB-lite"/>
    </source>
</evidence>
<proteinExistence type="inferred from homology"/>
<organism evidence="9 10">
    <name type="scientific">Rhodococcus tukisamuensis</name>
    <dbReference type="NCBI Taxonomy" id="168276"/>
    <lineage>
        <taxon>Bacteria</taxon>
        <taxon>Bacillati</taxon>
        <taxon>Actinomycetota</taxon>
        <taxon>Actinomycetes</taxon>
        <taxon>Mycobacteriales</taxon>
        <taxon>Nocardiaceae</taxon>
        <taxon>Rhodococcus</taxon>
    </lineage>
</organism>
<sequence>MTQKPRDVSSPFDHPTERIPTTDEDLGLLPTEQIPTYNGPALPAARRTPEPVTEYVATAYTEPEYVAAEYESPTRTTEVLPTGDAYDVDGSFALEEPYVTPAPTVVAPAPARLSAESDPAAAASHAAVAAAPRGTLDLGLLVLRVAVGALALGHGLQKLFGWWGGPGLDGFETTLVEAGFDQARLLSILGAVAEVAGGVFLIVGLMTPLAAAAVLVVMINAWCVRQVAEPGLQFFAPAGVEYETLLVAALIAVILCGPGRIAVDGAHRWATRPRTGSALALILGVAAGVCLWIFLDGANPLI</sequence>
<gene>
    <name evidence="9" type="ORF">SAMN05444580_106183</name>
</gene>
<dbReference type="AlphaFoldDB" id="A0A1G6XG49"/>
<dbReference type="PANTHER" id="PTHR33452">
    <property type="entry name" value="OXIDOREDUCTASE CATD-RELATED"/>
    <property type="match status" value="1"/>
</dbReference>
<dbReference type="InterPro" id="IPR032808">
    <property type="entry name" value="DoxX"/>
</dbReference>
<name>A0A1G6XG49_9NOCA</name>
<evidence type="ECO:0000313" key="9">
    <source>
        <dbReference type="EMBL" id="SDD76297.1"/>
    </source>
</evidence>
<evidence type="ECO:0000256" key="2">
    <source>
        <dbReference type="ARBA" id="ARBA00006679"/>
    </source>
</evidence>
<dbReference type="RefSeq" id="WP_072845130.1">
    <property type="nucleotide sequence ID" value="NZ_FNAB01000006.1"/>
</dbReference>
<comment type="similarity">
    <text evidence="2">Belongs to the DoxX family.</text>
</comment>
<evidence type="ECO:0000256" key="5">
    <source>
        <dbReference type="ARBA" id="ARBA00022989"/>
    </source>
</evidence>
<reference evidence="9 10" key="1">
    <citation type="submission" date="2016-10" db="EMBL/GenBank/DDBJ databases">
        <authorList>
            <person name="de Groot N.N."/>
        </authorList>
    </citation>
    <scope>NUCLEOTIDE SEQUENCE [LARGE SCALE GENOMIC DNA]</scope>
    <source>
        <strain evidence="9 10">JCM 11308</strain>
    </source>
</reference>
<evidence type="ECO:0000256" key="8">
    <source>
        <dbReference type="SAM" id="Phobius"/>
    </source>
</evidence>
<accession>A0A1G6XG49</accession>
<keyword evidence="3" id="KW-1003">Cell membrane</keyword>
<evidence type="ECO:0000256" key="6">
    <source>
        <dbReference type="ARBA" id="ARBA00023136"/>
    </source>
</evidence>
<evidence type="ECO:0000256" key="4">
    <source>
        <dbReference type="ARBA" id="ARBA00022692"/>
    </source>
</evidence>
<dbReference type="InterPro" id="IPR051907">
    <property type="entry name" value="DoxX-like_oxidoreductase"/>
</dbReference>
<feature type="transmembrane region" description="Helical" evidence="8">
    <location>
        <begin position="242"/>
        <end position="263"/>
    </location>
</feature>
<comment type="subcellular location">
    <subcellularLocation>
        <location evidence="1">Cell membrane</location>
        <topology evidence="1">Multi-pass membrane protein</topology>
    </subcellularLocation>
</comment>
<dbReference type="Pfam" id="PF07681">
    <property type="entry name" value="DoxX"/>
    <property type="match status" value="1"/>
</dbReference>
<dbReference type="EMBL" id="FNAB01000006">
    <property type="protein sequence ID" value="SDD76297.1"/>
    <property type="molecule type" value="Genomic_DNA"/>
</dbReference>
<keyword evidence="6 8" id="KW-0472">Membrane</keyword>
<feature type="transmembrane region" description="Helical" evidence="8">
    <location>
        <begin position="195"/>
        <end position="222"/>
    </location>
</feature>
<keyword evidence="10" id="KW-1185">Reference proteome</keyword>
<protein>
    <submittedName>
        <fullName evidence="9">Putative oxidoreductase</fullName>
    </submittedName>
</protein>